<keyword evidence="1" id="KW-0472">Membrane</keyword>
<reference evidence="2" key="1">
    <citation type="submission" date="2020-05" db="EMBL/GenBank/DDBJ databases">
        <title>Phylogenomic resolution of chytrid fungi.</title>
        <authorList>
            <person name="Stajich J.E."/>
            <person name="Amses K."/>
            <person name="Simmons R."/>
            <person name="Seto K."/>
            <person name="Myers J."/>
            <person name="Bonds A."/>
            <person name="Quandt C.A."/>
            <person name="Barry K."/>
            <person name="Liu P."/>
            <person name="Grigoriev I."/>
            <person name="Longcore J.E."/>
            <person name="James T.Y."/>
        </authorList>
    </citation>
    <scope>NUCLEOTIDE SEQUENCE</scope>
    <source>
        <strain evidence="2">JEL0476</strain>
    </source>
</reference>
<dbReference type="EMBL" id="JADGJW010000121">
    <property type="protein sequence ID" value="KAJ3223677.1"/>
    <property type="molecule type" value="Genomic_DNA"/>
</dbReference>
<keyword evidence="1" id="KW-0812">Transmembrane</keyword>
<evidence type="ECO:0000313" key="3">
    <source>
        <dbReference type="Proteomes" id="UP001211065"/>
    </source>
</evidence>
<accession>A0AAD5U3Z0</accession>
<feature type="transmembrane region" description="Helical" evidence="1">
    <location>
        <begin position="80"/>
        <end position="100"/>
    </location>
</feature>
<gene>
    <name evidence="2" type="ORF">HK099_000852</name>
</gene>
<protein>
    <submittedName>
        <fullName evidence="2">Uncharacterized protein</fullName>
    </submittedName>
</protein>
<evidence type="ECO:0000313" key="2">
    <source>
        <dbReference type="EMBL" id="KAJ3223677.1"/>
    </source>
</evidence>
<sequence length="171" mass="20139">MVEFNQKYQYKLVFFHLLQLVLSILSTVLTFVYLIKDPWNKEKVVSFLAISTSVLMAVVFSNEWFLLIQRKFGGRFRTSFFFFLQLVMLILWLACLFNLVNAVRIDYQYDLCITDNIKSYRALEIRYDCNALIVLTSIVALVILTTIFSTVWSYKKVRVHVYGNNELTTKV</sequence>
<keyword evidence="3" id="KW-1185">Reference proteome</keyword>
<comment type="caution">
    <text evidence="2">The sequence shown here is derived from an EMBL/GenBank/DDBJ whole genome shotgun (WGS) entry which is preliminary data.</text>
</comment>
<feature type="transmembrane region" description="Helical" evidence="1">
    <location>
        <begin position="131"/>
        <end position="152"/>
    </location>
</feature>
<keyword evidence="1" id="KW-1133">Transmembrane helix</keyword>
<name>A0AAD5U3Z0_9FUNG</name>
<dbReference type="AlphaFoldDB" id="A0AAD5U3Z0"/>
<proteinExistence type="predicted"/>
<evidence type="ECO:0000256" key="1">
    <source>
        <dbReference type="SAM" id="Phobius"/>
    </source>
</evidence>
<organism evidence="2 3">
    <name type="scientific">Clydaea vesicula</name>
    <dbReference type="NCBI Taxonomy" id="447962"/>
    <lineage>
        <taxon>Eukaryota</taxon>
        <taxon>Fungi</taxon>
        <taxon>Fungi incertae sedis</taxon>
        <taxon>Chytridiomycota</taxon>
        <taxon>Chytridiomycota incertae sedis</taxon>
        <taxon>Chytridiomycetes</taxon>
        <taxon>Lobulomycetales</taxon>
        <taxon>Lobulomycetaceae</taxon>
        <taxon>Clydaea</taxon>
    </lineage>
</organism>
<feature type="transmembrane region" description="Helical" evidence="1">
    <location>
        <begin position="12"/>
        <end position="35"/>
    </location>
</feature>
<feature type="transmembrane region" description="Helical" evidence="1">
    <location>
        <begin position="47"/>
        <end position="68"/>
    </location>
</feature>
<dbReference type="Proteomes" id="UP001211065">
    <property type="component" value="Unassembled WGS sequence"/>
</dbReference>